<proteinExistence type="predicted"/>
<dbReference type="AlphaFoldDB" id="F9ZRX5"/>
<dbReference type="RefSeq" id="WP_014003260.1">
    <property type="nucleotide sequence ID" value="NC_015850.1"/>
</dbReference>
<protein>
    <submittedName>
        <fullName evidence="1">Uncharacterized protein</fullName>
    </submittedName>
</protein>
<sequence length="330" mass="37494">MSVTVTCKRLASAFRAGDKIIYLLHEVTYESNLYPHTKHLSTIAMGELPEVMKAIFEAASYVEGGAVNSPDRKMTPERYIKSWINALKKPYRLSGGAEQTLKLQPMFHWNEERLKALQAGIEQRGTAPTLINHYDLVASTRAFPAVHTSFSDSGQPLGVEIDETLGYKPVKCSNALHLKQSAYLHLPFSRGEYYVALDEQGHSAGSANWLYRIMGEYIRSIWRIELLFHPGLYKDLISGLRDKLEAQPVAQPKDVLCFLEPLADDHYAKERVFGLMEKYGQEFRLSEVEDEDSYHLYNLAKRFRYTGASTYIVDPSNRYATPSINTTAHF</sequence>
<dbReference type="Proteomes" id="UP000006135">
    <property type="component" value="Chromosome"/>
</dbReference>
<reference evidence="1 2" key="1">
    <citation type="journal article" date="2011" name="J. Genet. Genomics">
        <title>Unraveling the Acidithiobacillus caldus complete genome and its central metabolisms for carbon assimilation.</title>
        <authorList>
            <person name="You X.Y."/>
            <person name="Guo X."/>
            <person name="Zheng H.J."/>
            <person name="Zhang M.J."/>
            <person name="Liu L.J."/>
            <person name="Zhu Y.Q."/>
            <person name="Zhu B."/>
            <person name="Wang S.Y."/>
            <person name="Zhao G.P."/>
            <person name="Poetsch A."/>
            <person name="Jiang C.Y."/>
            <person name="Liu S.J."/>
        </authorList>
    </citation>
    <scope>NUCLEOTIDE SEQUENCE [LARGE SCALE GENOMIC DNA]</scope>
    <source>
        <strain evidence="1 2">SM-1</strain>
    </source>
</reference>
<evidence type="ECO:0000313" key="1">
    <source>
        <dbReference type="EMBL" id="AEK58760.1"/>
    </source>
</evidence>
<gene>
    <name evidence="1" type="ordered locus">Atc_2112</name>
</gene>
<dbReference type="KEGG" id="acu:Atc_2112"/>
<dbReference type="EMBL" id="CP002573">
    <property type="protein sequence ID" value="AEK58760.1"/>
    <property type="molecule type" value="Genomic_DNA"/>
</dbReference>
<dbReference type="STRING" id="990288.Atc_2112"/>
<keyword evidence="2" id="KW-1185">Reference proteome</keyword>
<evidence type="ECO:0000313" key="2">
    <source>
        <dbReference type="Proteomes" id="UP000006135"/>
    </source>
</evidence>
<name>F9ZRX5_ACICS</name>
<dbReference type="OrthoDB" id="8477376at2"/>
<organism evidence="1 2">
    <name type="scientific">Acidithiobacillus caldus (strain SM-1)</name>
    <dbReference type="NCBI Taxonomy" id="990288"/>
    <lineage>
        <taxon>Bacteria</taxon>
        <taxon>Pseudomonadati</taxon>
        <taxon>Pseudomonadota</taxon>
        <taxon>Acidithiobacillia</taxon>
        <taxon>Acidithiobacillales</taxon>
        <taxon>Acidithiobacillaceae</taxon>
        <taxon>Acidithiobacillus</taxon>
    </lineage>
</organism>
<dbReference type="HOGENOM" id="CLU_951959_0_0_6"/>
<dbReference type="GeneID" id="92932027"/>
<accession>F9ZRX5</accession>